<accession>A0A8H7ZV50</accession>
<keyword evidence="2" id="KW-1185">Reference proteome</keyword>
<evidence type="ECO:0000313" key="2">
    <source>
        <dbReference type="Proteomes" id="UP000673691"/>
    </source>
</evidence>
<name>A0A8H7ZV50_9FUNG</name>
<evidence type="ECO:0000313" key="1">
    <source>
        <dbReference type="EMBL" id="KAG5460213.1"/>
    </source>
</evidence>
<reference evidence="1 2" key="1">
    <citation type="journal article" name="Sci. Rep.">
        <title>Genome-scale phylogenetic analyses confirm Olpidium as the closest living zoosporic fungus to the non-flagellated, terrestrial fungi.</title>
        <authorList>
            <person name="Chang Y."/>
            <person name="Rochon D."/>
            <person name="Sekimoto S."/>
            <person name="Wang Y."/>
            <person name="Chovatia M."/>
            <person name="Sandor L."/>
            <person name="Salamov A."/>
            <person name="Grigoriev I.V."/>
            <person name="Stajich J.E."/>
            <person name="Spatafora J.W."/>
        </authorList>
    </citation>
    <scope>NUCLEOTIDE SEQUENCE [LARGE SCALE GENOMIC DNA]</scope>
    <source>
        <strain evidence="1">S191</strain>
    </source>
</reference>
<dbReference type="Proteomes" id="UP000673691">
    <property type="component" value="Unassembled WGS sequence"/>
</dbReference>
<proteinExistence type="predicted"/>
<gene>
    <name evidence="1" type="ORF">BJ554DRAFT_7765</name>
</gene>
<comment type="caution">
    <text evidence="1">The sequence shown here is derived from an EMBL/GenBank/DDBJ whole genome shotgun (WGS) entry which is preliminary data.</text>
</comment>
<organism evidence="1 2">
    <name type="scientific">Olpidium bornovanus</name>
    <dbReference type="NCBI Taxonomy" id="278681"/>
    <lineage>
        <taxon>Eukaryota</taxon>
        <taxon>Fungi</taxon>
        <taxon>Fungi incertae sedis</taxon>
        <taxon>Olpidiomycota</taxon>
        <taxon>Olpidiomycotina</taxon>
        <taxon>Olpidiomycetes</taxon>
        <taxon>Olpidiales</taxon>
        <taxon>Olpidiaceae</taxon>
        <taxon>Olpidium</taxon>
    </lineage>
</organism>
<sequence length="341" mass="37975">MLEPGFVAYRRLADPRLRLRLRLRLRRERPAFPRGNDVRRRRQEPREVGNLGAFAAAASLLDRHRLRILDALGDRRPRLEKVVPDPLVGHARPRGERGFPDRALKAPVGRLRSAQVFFYGEVLRGASAERGPNRLGCRSGVERELVLLSATPLLPPGGFRLTARVHVTANLLTFFSQSFPLHLPSAPSLPPPIFTTVLLPPSRLPHPYTLPPSAPYTGPTLRPPPRTFETPRGGAAVVFRPSRPTVRVTALVKERAVAVALKIVEGELVERGNLREEDRLLLLVLPRGGGQVRLDPMQMVEHRDGQVPLRAVLTDHVLVEVLGDLGKENGVVDRREVGYVR</sequence>
<dbReference type="AlphaFoldDB" id="A0A8H7ZV50"/>
<dbReference type="EMBL" id="JAEFCI010005573">
    <property type="protein sequence ID" value="KAG5460213.1"/>
    <property type="molecule type" value="Genomic_DNA"/>
</dbReference>
<protein>
    <submittedName>
        <fullName evidence="1">Uncharacterized protein</fullName>
    </submittedName>
</protein>